<name>A0A0J1FRT7_9BURK</name>
<sequence length="75" mass="7987">MAKACWALRHRTAGANGLARQTVRRSLGEARNLYCKPQCDGPASVPAILGDSGAQAGQLPRRARFPQFHIGASVT</sequence>
<gene>
    <name evidence="1" type="ORF">EOS_30595</name>
</gene>
<reference evidence="1 2" key="1">
    <citation type="journal article" date="2015" name="Genome Announc.">
        <title>Draft Genome Sequence of Burkholderia sp. Strain PML1(12), an Ectomycorrhizosphere-Inhabiting Bacterium with Effective Mineral-Weathering Ability.</title>
        <authorList>
            <person name="Uroz S."/>
            <person name="Oger P."/>
        </authorList>
    </citation>
    <scope>NUCLEOTIDE SEQUENCE [LARGE SCALE GENOMIC DNA]</scope>
    <source>
        <strain evidence="2">PML1(12)</strain>
    </source>
</reference>
<evidence type="ECO:0000313" key="1">
    <source>
        <dbReference type="EMBL" id="KLU22473.1"/>
    </source>
</evidence>
<protein>
    <submittedName>
        <fullName evidence="1">Uncharacterized protein</fullName>
    </submittedName>
</protein>
<organism evidence="1 2">
    <name type="scientific">Caballeronia mineralivorans PML1(12)</name>
    <dbReference type="NCBI Taxonomy" id="908627"/>
    <lineage>
        <taxon>Bacteria</taxon>
        <taxon>Pseudomonadati</taxon>
        <taxon>Pseudomonadota</taxon>
        <taxon>Betaproteobacteria</taxon>
        <taxon>Burkholderiales</taxon>
        <taxon>Burkholderiaceae</taxon>
        <taxon>Caballeronia</taxon>
    </lineage>
</organism>
<dbReference type="Proteomes" id="UP000035963">
    <property type="component" value="Unassembled WGS sequence"/>
</dbReference>
<proteinExistence type="predicted"/>
<dbReference type="EMBL" id="AEJF01000179">
    <property type="protein sequence ID" value="KLU22473.1"/>
    <property type="molecule type" value="Genomic_DNA"/>
</dbReference>
<accession>A0A0J1FRT7</accession>
<evidence type="ECO:0000313" key="2">
    <source>
        <dbReference type="Proteomes" id="UP000035963"/>
    </source>
</evidence>
<comment type="caution">
    <text evidence="1">The sequence shown here is derived from an EMBL/GenBank/DDBJ whole genome shotgun (WGS) entry which is preliminary data.</text>
</comment>
<keyword evidence="2" id="KW-1185">Reference proteome</keyword>
<dbReference type="AlphaFoldDB" id="A0A0J1FRT7"/>
<dbReference type="PATRIC" id="fig|908627.4.peg.6824"/>